<keyword evidence="3 8" id="KW-0349">Heme</keyword>
<keyword evidence="5 8" id="KW-0560">Oxidoreductase</keyword>
<sequence length="414" mass="45092">MTIPAECPFHSRSLPGDGTPLTPSPQLAAWREAGAFMPLDFQDGHEGLVATRYEAAVAVLQDPRFSMRPSRMPVGPPAHGEEGKAESAAVPLEAPGELDASGQASDELNLLNLDGEEHAKLRRAVTARFSVRQARAREPWIRAMVAEQIEALRERGPVVDLWRDYAMPISARTHCHVIGIPEHHYERFVALFVEESTAQQKYDFIRALLAERADSPGEDVITDLLQNPELDRVEVEALLRLLMGAGRDSVAYLIATASVAILTNPEQLAILRADPEQLRPAVEEFMRAGAMFVTLFARTALEDVEIEGTRIPAGTSVSVSPVAANRDPGHWGERPEDFDVTRDAFGHLGFGYGIHGCIGQQVARVEIREAIAALLESFPGLALVDAEQLTPQPFAHPVAVYEAGTVSVRLEAAA</sequence>
<dbReference type="AlphaFoldDB" id="A0A918CDY2"/>
<keyword evidence="11" id="KW-1185">Reference proteome</keyword>
<accession>A0A918CDY2</accession>
<evidence type="ECO:0000256" key="2">
    <source>
        <dbReference type="ARBA" id="ARBA00010617"/>
    </source>
</evidence>
<protein>
    <submittedName>
        <fullName evidence="10">Cytochrome P450</fullName>
    </submittedName>
</protein>
<evidence type="ECO:0000256" key="5">
    <source>
        <dbReference type="ARBA" id="ARBA00023002"/>
    </source>
</evidence>
<dbReference type="GO" id="GO:0005506">
    <property type="term" value="F:iron ion binding"/>
    <property type="evidence" value="ECO:0007669"/>
    <property type="project" value="InterPro"/>
</dbReference>
<evidence type="ECO:0000256" key="8">
    <source>
        <dbReference type="RuleBase" id="RU000461"/>
    </source>
</evidence>
<evidence type="ECO:0000256" key="7">
    <source>
        <dbReference type="ARBA" id="ARBA00023033"/>
    </source>
</evidence>
<dbReference type="Pfam" id="PF00067">
    <property type="entry name" value="p450"/>
    <property type="match status" value="1"/>
</dbReference>
<comment type="caution">
    <text evidence="10">The sequence shown here is derived from an EMBL/GenBank/DDBJ whole genome shotgun (WGS) entry which is preliminary data.</text>
</comment>
<dbReference type="InterPro" id="IPR002397">
    <property type="entry name" value="Cyt_P450_B"/>
</dbReference>
<dbReference type="Gene3D" id="1.10.630.10">
    <property type="entry name" value="Cytochrome P450"/>
    <property type="match status" value="1"/>
</dbReference>
<reference evidence="10" key="1">
    <citation type="journal article" date="2014" name="Int. J. Syst. Evol. Microbiol.">
        <title>Complete genome sequence of Corynebacterium casei LMG S-19264T (=DSM 44701T), isolated from a smear-ripened cheese.</title>
        <authorList>
            <consortium name="US DOE Joint Genome Institute (JGI-PGF)"/>
            <person name="Walter F."/>
            <person name="Albersmeier A."/>
            <person name="Kalinowski J."/>
            <person name="Ruckert C."/>
        </authorList>
    </citation>
    <scope>NUCLEOTIDE SEQUENCE</scope>
    <source>
        <strain evidence="10">JCM 3346</strain>
    </source>
</reference>
<dbReference type="Proteomes" id="UP000610303">
    <property type="component" value="Unassembled WGS sequence"/>
</dbReference>
<dbReference type="GO" id="GO:0004497">
    <property type="term" value="F:monooxygenase activity"/>
    <property type="evidence" value="ECO:0007669"/>
    <property type="project" value="UniProtKB-KW"/>
</dbReference>
<dbReference type="PROSITE" id="PS00086">
    <property type="entry name" value="CYTOCHROME_P450"/>
    <property type="match status" value="1"/>
</dbReference>
<evidence type="ECO:0000313" key="10">
    <source>
        <dbReference type="EMBL" id="GGR18124.1"/>
    </source>
</evidence>
<comment type="cofactor">
    <cofactor evidence="1">
        <name>heme</name>
        <dbReference type="ChEBI" id="CHEBI:30413"/>
    </cofactor>
</comment>
<dbReference type="GO" id="GO:0020037">
    <property type="term" value="F:heme binding"/>
    <property type="evidence" value="ECO:0007669"/>
    <property type="project" value="InterPro"/>
</dbReference>
<evidence type="ECO:0000256" key="9">
    <source>
        <dbReference type="SAM" id="MobiDB-lite"/>
    </source>
</evidence>
<dbReference type="InterPro" id="IPR017972">
    <property type="entry name" value="Cyt_P450_CS"/>
</dbReference>
<organism evidence="10 11">
    <name type="scientific">Agromyces mediolanus</name>
    <name type="common">Corynebacterium mediolanum</name>
    <dbReference type="NCBI Taxonomy" id="41986"/>
    <lineage>
        <taxon>Bacteria</taxon>
        <taxon>Bacillati</taxon>
        <taxon>Actinomycetota</taxon>
        <taxon>Actinomycetes</taxon>
        <taxon>Micrococcales</taxon>
        <taxon>Microbacteriaceae</taxon>
        <taxon>Agromyces</taxon>
    </lineage>
</organism>
<keyword evidence="7 8" id="KW-0503">Monooxygenase</keyword>
<keyword evidence="4 8" id="KW-0479">Metal-binding</keyword>
<comment type="similarity">
    <text evidence="2 8">Belongs to the cytochrome P450 family.</text>
</comment>
<gene>
    <name evidence="10" type="ORF">GCM10010196_08990</name>
</gene>
<proteinExistence type="inferred from homology"/>
<keyword evidence="6 8" id="KW-0408">Iron</keyword>
<dbReference type="PRINTS" id="PR00359">
    <property type="entry name" value="BP450"/>
</dbReference>
<dbReference type="PANTHER" id="PTHR46696">
    <property type="entry name" value="P450, PUTATIVE (EUROFUNG)-RELATED"/>
    <property type="match status" value="1"/>
</dbReference>
<evidence type="ECO:0000313" key="11">
    <source>
        <dbReference type="Proteomes" id="UP000610303"/>
    </source>
</evidence>
<dbReference type="PANTHER" id="PTHR46696:SF5">
    <property type="entry name" value="CYTOCHROME P450 BJ-1"/>
    <property type="match status" value="1"/>
</dbReference>
<feature type="region of interest" description="Disordered" evidence="9">
    <location>
        <begin position="68"/>
        <end position="88"/>
    </location>
</feature>
<reference evidence="10" key="2">
    <citation type="submission" date="2020-09" db="EMBL/GenBank/DDBJ databases">
        <authorList>
            <person name="Sun Q."/>
            <person name="Ohkuma M."/>
        </authorList>
    </citation>
    <scope>NUCLEOTIDE SEQUENCE</scope>
    <source>
        <strain evidence="10">JCM 3346</strain>
    </source>
</reference>
<dbReference type="GO" id="GO:0016705">
    <property type="term" value="F:oxidoreductase activity, acting on paired donors, with incorporation or reduction of molecular oxygen"/>
    <property type="evidence" value="ECO:0007669"/>
    <property type="project" value="InterPro"/>
</dbReference>
<evidence type="ECO:0000256" key="3">
    <source>
        <dbReference type="ARBA" id="ARBA00022617"/>
    </source>
</evidence>
<evidence type="ECO:0000256" key="1">
    <source>
        <dbReference type="ARBA" id="ARBA00001971"/>
    </source>
</evidence>
<name>A0A918CDY2_AGRME</name>
<dbReference type="InterPro" id="IPR001128">
    <property type="entry name" value="Cyt_P450"/>
</dbReference>
<feature type="region of interest" description="Disordered" evidence="9">
    <location>
        <begin position="1"/>
        <end position="25"/>
    </location>
</feature>
<dbReference type="RefSeq" id="WP_189084075.1">
    <property type="nucleotide sequence ID" value="NZ_BMRJ01000001.1"/>
</dbReference>
<dbReference type="EMBL" id="BMRJ01000001">
    <property type="protein sequence ID" value="GGR18124.1"/>
    <property type="molecule type" value="Genomic_DNA"/>
</dbReference>
<evidence type="ECO:0000256" key="4">
    <source>
        <dbReference type="ARBA" id="ARBA00022723"/>
    </source>
</evidence>
<evidence type="ECO:0000256" key="6">
    <source>
        <dbReference type="ARBA" id="ARBA00023004"/>
    </source>
</evidence>
<dbReference type="SUPFAM" id="SSF48264">
    <property type="entry name" value="Cytochrome P450"/>
    <property type="match status" value="1"/>
</dbReference>
<dbReference type="InterPro" id="IPR036396">
    <property type="entry name" value="Cyt_P450_sf"/>
</dbReference>